<dbReference type="Proteomes" id="UP001243989">
    <property type="component" value="Unassembled WGS sequence"/>
</dbReference>
<proteinExistence type="predicted"/>
<dbReference type="GeneID" id="85474153"/>
<protein>
    <submittedName>
        <fullName evidence="1">Uncharacterized protein</fullName>
    </submittedName>
</protein>
<evidence type="ECO:0000313" key="1">
    <source>
        <dbReference type="EMBL" id="KAK1655808.1"/>
    </source>
</evidence>
<name>A0AAJ0A4L4_9PEZI</name>
<dbReference type="AlphaFoldDB" id="A0AAJ0A4L4"/>
<gene>
    <name evidence="1" type="ORF">BDP81DRAFT_413509</name>
</gene>
<dbReference type="EMBL" id="JAHMHQ010000001">
    <property type="protein sequence ID" value="KAK1655808.1"/>
    <property type="molecule type" value="Genomic_DNA"/>
</dbReference>
<organism evidence="1 2">
    <name type="scientific">Colletotrichum phormii</name>
    <dbReference type="NCBI Taxonomy" id="359342"/>
    <lineage>
        <taxon>Eukaryota</taxon>
        <taxon>Fungi</taxon>
        <taxon>Dikarya</taxon>
        <taxon>Ascomycota</taxon>
        <taxon>Pezizomycotina</taxon>
        <taxon>Sordariomycetes</taxon>
        <taxon>Hypocreomycetidae</taxon>
        <taxon>Glomerellales</taxon>
        <taxon>Glomerellaceae</taxon>
        <taxon>Colletotrichum</taxon>
        <taxon>Colletotrichum acutatum species complex</taxon>
    </lineage>
</organism>
<reference evidence="1" key="1">
    <citation type="submission" date="2021-06" db="EMBL/GenBank/DDBJ databases">
        <title>Comparative genomics, transcriptomics and evolutionary studies reveal genomic signatures of adaptation to plant cell wall in hemibiotrophic fungi.</title>
        <authorList>
            <consortium name="DOE Joint Genome Institute"/>
            <person name="Baroncelli R."/>
            <person name="Diaz J.F."/>
            <person name="Benocci T."/>
            <person name="Peng M."/>
            <person name="Battaglia E."/>
            <person name="Haridas S."/>
            <person name="Andreopoulos W."/>
            <person name="Labutti K."/>
            <person name="Pangilinan J."/>
            <person name="Floch G.L."/>
            <person name="Makela M.R."/>
            <person name="Henrissat B."/>
            <person name="Grigoriev I.V."/>
            <person name="Crouch J.A."/>
            <person name="De Vries R.P."/>
            <person name="Sukno S.A."/>
            <person name="Thon M.R."/>
        </authorList>
    </citation>
    <scope>NUCLEOTIDE SEQUENCE</scope>
    <source>
        <strain evidence="1">CBS 102054</strain>
    </source>
</reference>
<sequence>MQSRAQQPIPSVFPFMNTPCHLWPREIHPARPCEHLTWAGLSVTCRVLSTTIEPQPQRGYNSRTPSGLSTIASAVSCVTSFEGERHMELSGAWARSSLLSMMSRVAPFDKTEFRLLQGCRMLCLRRQAVSLSTRSWHTRCWASLSDLRPDKLRLRTLRQRLISCRVTAYVKEVAVFTQSALLFPSLAMSCEPTQPLSANSGSIIK</sequence>
<evidence type="ECO:0000313" key="2">
    <source>
        <dbReference type="Proteomes" id="UP001243989"/>
    </source>
</evidence>
<keyword evidence="2" id="KW-1185">Reference proteome</keyword>
<dbReference type="RefSeq" id="XP_060451852.1">
    <property type="nucleotide sequence ID" value="XM_060589291.1"/>
</dbReference>
<comment type="caution">
    <text evidence="1">The sequence shown here is derived from an EMBL/GenBank/DDBJ whole genome shotgun (WGS) entry which is preliminary data.</text>
</comment>
<accession>A0AAJ0A4L4</accession>